<organism evidence="4 5">
    <name type="scientific">Rhodococcus wratislaviensis</name>
    <name type="common">Tsukamurella wratislaviensis</name>
    <dbReference type="NCBI Taxonomy" id="44752"/>
    <lineage>
        <taxon>Bacteria</taxon>
        <taxon>Bacillati</taxon>
        <taxon>Actinomycetota</taxon>
        <taxon>Actinomycetes</taxon>
        <taxon>Mycobacteriales</taxon>
        <taxon>Nocardiaceae</taxon>
        <taxon>Rhodococcus</taxon>
    </lineage>
</organism>
<accession>A0A402C5K1</accession>
<comment type="caution">
    <text evidence="4">The sequence shown here is derived from an EMBL/GenBank/DDBJ whole genome shotgun (WGS) entry which is preliminary data.</text>
</comment>
<dbReference type="Proteomes" id="UP000287519">
    <property type="component" value="Unassembled WGS sequence"/>
</dbReference>
<dbReference type="Gene3D" id="1.10.150.130">
    <property type="match status" value="1"/>
</dbReference>
<name>A0A402C5K1_RHOWR</name>
<dbReference type="InterPro" id="IPR010998">
    <property type="entry name" value="Integrase_recombinase_N"/>
</dbReference>
<dbReference type="PROSITE" id="PS51900">
    <property type="entry name" value="CB"/>
    <property type="match status" value="1"/>
</dbReference>
<proteinExistence type="predicted"/>
<dbReference type="EMBL" id="BHYM01000022">
    <property type="protein sequence ID" value="GCE38876.1"/>
    <property type="molecule type" value="Genomic_DNA"/>
</dbReference>
<keyword evidence="5" id="KW-1185">Reference proteome</keyword>
<protein>
    <submittedName>
        <fullName evidence="4">Integrase/recombinase</fullName>
    </submittedName>
</protein>
<sequence>MQDRTGKAPATLDWADLDAEVISAFLDHLETDRHNSARSRNARLTALRSPFRGARR</sequence>
<reference evidence="4 5" key="1">
    <citation type="submission" date="2018-11" db="EMBL/GenBank/DDBJ databases">
        <title>Microbial catabolism of amino acid.</title>
        <authorList>
            <person name="Hibi M."/>
            <person name="Ogawa J."/>
        </authorList>
    </citation>
    <scope>NUCLEOTIDE SEQUENCE [LARGE SCALE GENOMIC DNA]</scope>
    <source>
        <strain evidence="4 5">C31-06</strain>
    </source>
</reference>
<dbReference type="GO" id="GO:0003677">
    <property type="term" value="F:DNA binding"/>
    <property type="evidence" value="ECO:0007669"/>
    <property type="project" value="UniProtKB-UniRule"/>
</dbReference>
<evidence type="ECO:0000313" key="5">
    <source>
        <dbReference type="Proteomes" id="UP000287519"/>
    </source>
</evidence>
<feature type="domain" description="Core-binding (CB)" evidence="3">
    <location>
        <begin position="1"/>
        <end position="55"/>
    </location>
</feature>
<evidence type="ECO:0000259" key="3">
    <source>
        <dbReference type="PROSITE" id="PS51900"/>
    </source>
</evidence>
<evidence type="ECO:0000313" key="4">
    <source>
        <dbReference type="EMBL" id="GCE38876.1"/>
    </source>
</evidence>
<dbReference type="InterPro" id="IPR044068">
    <property type="entry name" value="CB"/>
</dbReference>
<dbReference type="RefSeq" id="WP_225858048.1">
    <property type="nucleotide sequence ID" value="NZ_BHYM01000022.1"/>
</dbReference>
<evidence type="ECO:0000256" key="1">
    <source>
        <dbReference type="ARBA" id="ARBA00023125"/>
    </source>
</evidence>
<keyword evidence="1 2" id="KW-0238">DNA-binding</keyword>
<gene>
    <name evidence="4" type="ORF">Rhow_002400</name>
</gene>
<dbReference type="AlphaFoldDB" id="A0A402C5K1"/>
<evidence type="ECO:0000256" key="2">
    <source>
        <dbReference type="PROSITE-ProRule" id="PRU01248"/>
    </source>
</evidence>